<feature type="domain" description="NADP-dependent oxidoreductase" evidence="2">
    <location>
        <begin position="19"/>
        <end position="311"/>
    </location>
</feature>
<dbReference type="InterPro" id="IPR036812">
    <property type="entry name" value="NAD(P)_OxRdtase_dom_sf"/>
</dbReference>
<protein>
    <submittedName>
        <fullName evidence="3">Aldo-keto reductase</fullName>
    </submittedName>
</protein>
<keyword evidence="4" id="KW-1185">Reference proteome</keyword>
<dbReference type="RefSeq" id="WP_114589809.1">
    <property type="nucleotide sequence ID" value="NZ_CP031165.1"/>
</dbReference>
<reference evidence="3 4" key="1">
    <citation type="submission" date="2018-09" db="EMBL/GenBank/DDBJ databases">
        <title>Complete genome sequence of Euzebya sp. DY32-46 isolated from seawater of Pacific Ocean.</title>
        <authorList>
            <person name="Xu L."/>
            <person name="Wu Y.-H."/>
            <person name="Xu X.-W."/>
        </authorList>
    </citation>
    <scope>NUCLEOTIDE SEQUENCE [LARGE SCALE GENOMIC DNA]</scope>
    <source>
        <strain evidence="3 4">DY32-46</strain>
    </source>
</reference>
<dbReference type="EMBL" id="CP031165">
    <property type="protein sequence ID" value="AXV04939.1"/>
    <property type="molecule type" value="Genomic_DNA"/>
</dbReference>
<dbReference type="SUPFAM" id="SSF51430">
    <property type="entry name" value="NAD(P)-linked oxidoreductase"/>
    <property type="match status" value="1"/>
</dbReference>
<dbReference type="KEGG" id="euz:DVS28_a0231"/>
<dbReference type="AlphaFoldDB" id="A0A346XRU2"/>
<keyword evidence="1" id="KW-0560">Oxidoreductase</keyword>
<dbReference type="GO" id="GO:0005737">
    <property type="term" value="C:cytoplasm"/>
    <property type="evidence" value="ECO:0007669"/>
    <property type="project" value="TreeGrafter"/>
</dbReference>
<organism evidence="3 4">
    <name type="scientific">Euzebya pacifica</name>
    <dbReference type="NCBI Taxonomy" id="1608957"/>
    <lineage>
        <taxon>Bacteria</taxon>
        <taxon>Bacillati</taxon>
        <taxon>Actinomycetota</taxon>
        <taxon>Nitriliruptoria</taxon>
        <taxon>Euzebyales</taxon>
    </lineage>
</organism>
<name>A0A346XRU2_9ACTN</name>
<evidence type="ECO:0000313" key="4">
    <source>
        <dbReference type="Proteomes" id="UP000264006"/>
    </source>
</evidence>
<gene>
    <name evidence="3" type="ORF">DVS28_a0231</name>
</gene>
<sequence>MADPLLPSRQLGDLPVGAVGLGCMSLASMYGAADEVSATAAVHRAIELGVTMFDTADVYGAGTSERLLGAAVRDRRDDVVIATKFGIVADPEDYSQRTISGHPDHVHRACDASLDRLGVDHIDLYYQHRVATDVPVEETWGAMAELVAAGKVRHLGISEPSAESLRRAAAVHPVAAVQNEWSLWSREVEEEILPLCRELGAGLVAYSPLGRGFLTGTVTSTADLGETDFRRELPRFDDDNLQHNLDLVTQVRAMATDRGVTPAQLALAWLLAQGDDVVPIPGTSKATRVEENVAAVAVELTDDELAAIQAVFADGVAGARYRDMSWVGR</sequence>
<dbReference type="InterPro" id="IPR023210">
    <property type="entry name" value="NADP_OxRdtase_dom"/>
</dbReference>
<evidence type="ECO:0000259" key="2">
    <source>
        <dbReference type="Pfam" id="PF00248"/>
    </source>
</evidence>
<evidence type="ECO:0000313" key="3">
    <source>
        <dbReference type="EMBL" id="AXV04939.1"/>
    </source>
</evidence>
<dbReference type="GO" id="GO:0016491">
    <property type="term" value="F:oxidoreductase activity"/>
    <property type="evidence" value="ECO:0007669"/>
    <property type="project" value="UniProtKB-KW"/>
</dbReference>
<accession>A0A346XRU2</accession>
<dbReference type="InterPro" id="IPR050791">
    <property type="entry name" value="Aldo-Keto_reductase"/>
</dbReference>
<dbReference type="Proteomes" id="UP000264006">
    <property type="component" value="Chromosome"/>
</dbReference>
<evidence type="ECO:0000256" key="1">
    <source>
        <dbReference type="ARBA" id="ARBA00023002"/>
    </source>
</evidence>
<dbReference type="Pfam" id="PF00248">
    <property type="entry name" value="Aldo_ket_red"/>
    <property type="match status" value="1"/>
</dbReference>
<dbReference type="OrthoDB" id="9768793at2"/>
<dbReference type="PANTHER" id="PTHR43625:SF40">
    <property type="entry name" value="ALDO-KETO REDUCTASE YAKC [NADP(+)]"/>
    <property type="match status" value="1"/>
</dbReference>
<dbReference type="Gene3D" id="3.20.20.100">
    <property type="entry name" value="NADP-dependent oxidoreductase domain"/>
    <property type="match status" value="1"/>
</dbReference>
<dbReference type="PANTHER" id="PTHR43625">
    <property type="entry name" value="AFLATOXIN B1 ALDEHYDE REDUCTASE"/>
    <property type="match status" value="1"/>
</dbReference>
<proteinExistence type="predicted"/>